<name>T1B3J2_9ZZZZ</name>
<reference evidence="1" key="2">
    <citation type="journal article" date="2014" name="ISME J.">
        <title>Microbial stratification in low pH oxic and suboxic macroscopic growths along an acid mine drainage.</title>
        <authorList>
            <person name="Mendez-Garcia C."/>
            <person name="Mesa V."/>
            <person name="Sprenger R.R."/>
            <person name="Richter M."/>
            <person name="Diez M.S."/>
            <person name="Solano J."/>
            <person name="Bargiela R."/>
            <person name="Golyshina O.V."/>
            <person name="Manteca A."/>
            <person name="Ramos J.L."/>
            <person name="Gallego J.R."/>
            <person name="Llorente I."/>
            <person name="Martins Dos Santos V.A."/>
            <person name="Jensen O.N."/>
            <person name="Pelaez A.I."/>
            <person name="Sanchez J."/>
            <person name="Ferrer M."/>
        </authorList>
    </citation>
    <scope>NUCLEOTIDE SEQUENCE</scope>
</reference>
<reference evidence="1" key="1">
    <citation type="submission" date="2013-08" db="EMBL/GenBank/DDBJ databases">
        <authorList>
            <person name="Mendez C."/>
            <person name="Richter M."/>
            <person name="Ferrer M."/>
            <person name="Sanchez J."/>
        </authorList>
    </citation>
    <scope>NUCLEOTIDE SEQUENCE</scope>
</reference>
<organism evidence="1">
    <name type="scientific">mine drainage metagenome</name>
    <dbReference type="NCBI Taxonomy" id="410659"/>
    <lineage>
        <taxon>unclassified sequences</taxon>
        <taxon>metagenomes</taxon>
        <taxon>ecological metagenomes</taxon>
    </lineage>
</organism>
<evidence type="ECO:0000313" key="1">
    <source>
        <dbReference type="EMBL" id="EQD64457.1"/>
    </source>
</evidence>
<feature type="non-terminal residue" evidence="1">
    <location>
        <position position="48"/>
    </location>
</feature>
<sequence length="48" mass="5685">MTMQPKYRELLLDDDIRRWFENLKAKSVLTATVALRNLGHYCELTKTT</sequence>
<gene>
    <name evidence="1" type="ORF">B1A_08853</name>
</gene>
<comment type="caution">
    <text evidence="1">The sequence shown here is derived from an EMBL/GenBank/DDBJ whole genome shotgun (WGS) entry which is preliminary data.</text>
</comment>
<proteinExistence type="predicted"/>
<dbReference type="AlphaFoldDB" id="T1B3J2"/>
<dbReference type="EMBL" id="AUZX01006300">
    <property type="protein sequence ID" value="EQD64457.1"/>
    <property type="molecule type" value="Genomic_DNA"/>
</dbReference>
<protein>
    <submittedName>
        <fullName evidence="1">Integrase/recombinase</fullName>
    </submittedName>
</protein>
<accession>T1B3J2</accession>